<evidence type="ECO:0000313" key="2">
    <source>
        <dbReference type="Proteomes" id="UP000234345"/>
    </source>
</evidence>
<comment type="caution">
    <text evidence="1">The sequence shown here is derived from an EMBL/GenBank/DDBJ whole genome shotgun (WGS) entry which is preliminary data.</text>
</comment>
<name>A0A7Z7IXK2_XANCH</name>
<dbReference type="RefSeq" id="WP_145982132.1">
    <property type="nucleotide sequence ID" value="NZ_OCZC01000054.1"/>
</dbReference>
<proteinExistence type="predicted"/>
<evidence type="ECO:0000313" key="1">
    <source>
        <dbReference type="EMBL" id="SOO23477.1"/>
    </source>
</evidence>
<protein>
    <submittedName>
        <fullName evidence="1">Uncharacterized protein</fullName>
    </submittedName>
</protein>
<dbReference type="AlphaFoldDB" id="A0A7Z7IXK2"/>
<dbReference type="EMBL" id="OCZC01000054">
    <property type="protein sequence ID" value="SOO23477.1"/>
    <property type="molecule type" value="Genomic_DNA"/>
</dbReference>
<sequence length="134" mass="14298">MRTLEGAEVPELAAGCEVTVVGWSDAFQRMMAAVATLSNADGVFQIDAIPASCAAPGIWASTEIPDISTPELMLTAMHKQLGTIRSTNPAAQDVIGGRARIYQLSPTTTSVVLEESLEQTLSEESESHVRHTRT</sequence>
<organism evidence="1 2">
    <name type="scientific">Xanthomonas campestris pv. phaseoli</name>
    <dbReference type="NCBI Taxonomy" id="317013"/>
    <lineage>
        <taxon>Bacteria</taxon>
        <taxon>Pseudomonadati</taxon>
        <taxon>Pseudomonadota</taxon>
        <taxon>Gammaproteobacteria</taxon>
        <taxon>Lysobacterales</taxon>
        <taxon>Lysobacteraceae</taxon>
        <taxon>Xanthomonas</taxon>
    </lineage>
</organism>
<reference evidence="1 2" key="1">
    <citation type="submission" date="2017-10" db="EMBL/GenBank/DDBJ databases">
        <authorList>
            <person name="Regsiter A."/>
            <person name="William W."/>
        </authorList>
    </citation>
    <scope>NUCLEOTIDE SEQUENCE [LARGE SCALE GENOMIC DNA]</scope>
    <source>
        <strain evidence="1 2">CFBP6991</strain>
    </source>
</reference>
<gene>
    <name evidence="1" type="ORF">XFF6991_280136</name>
</gene>
<dbReference type="Proteomes" id="UP000234345">
    <property type="component" value="Unassembled WGS sequence"/>
</dbReference>
<accession>A0A7Z7IXK2</accession>